<reference evidence="2" key="1">
    <citation type="submission" date="2023-06" db="EMBL/GenBank/DDBJ databases">
        <title>Genomic of Agaribacillus aureum.</title>
        <authorList>
            <person name="Wang G."/>
        </authorList>
    </citation>
    <scope>NUCLEOTIDE SEQUENCE</scope>
    <source>
        <strain evidence="2">BMA12</strain>
    </source>
</reference>
<name>A0ABT8LH58_9BACT</name>
<gene>
    <name evidence="2" type="ORF">QQ020_34025</name>
</gene>
<dbReference type="InterPro" id="IPR008928">
    <property type="entry name" value="6-hairpin_glycosidase_sf"/>
</dbReference>
<protein>
    <submittedName>
        <fullName evidence="2">Uncharacterized protein</fullName>
    </submittedName>
</protein>
<evidence type="ECO:0000313" key="3">
    <source>
        <dbReference type="Proteomes" id="UP001172083"/>
    </source>
</evidence>
<dbReference type="SUPFAM" id="SSF48208">
    <property type="entry name" value="Six-hairpin glycosidases"/>
    <property type="match status" value="1"/>
</dbReference>
<accession>A0ABT8LH58</accession>
<feature type="signal peptide" evidence="1">
    <location>
        <begin position="1"/>
        <end position="20"/>
    </location>
</feature>
<dbReference type="Proteomes" id="UP001172083">
    <property type="component" value="Unassembled WGS sequence"/>
</dbReference>
<comment type="caution">
    <text evidence="2">The sequence shown here is derived from an EMBL/GenBank/DDBJ whole genome shotgun (WGS) entry which is preliminary data.</text>
</comment>
<sequence length="414" mass="47308">MRKVIQILLIAAFAGSYVFAQENAALKKQVIDAINDGATYASDALIDEDGKSRCDYNMTEGRWYGYEPPWHTGQLIYGLLEAHRITDNDKYLKTARRAGDWWVSLEIKDHPKLKGMVNALHGDHAGDFIIFATVSDGTAGLYKLYGITKDKRYGDVPTKAGVWMLNNMYVPEHGMFYDNVDPKSGEVLKTNSPFWPNKKEQGLNDVARPNNEGSLFKDMYEYTGDEAYKKVFIDLCESLVEKQGPEGLWMDFMPNFKDEGTFHPRFNLWYAESLLEGYDLTKDRRYLEAAKKTVQTYAKAQRKSGVIYYKNYLNGDADHGSICGSAVSFMGLLMIRLVDYGVGDEFKDRIDLSAKWVMANRFFADHPDPNLAGAFMNIRVRNRKGKKWFVNRDVGTAFGLRFLSNYYDYKFPGK</sequence>
<dbReference type="RefSeq" id="WP_346762476.1">
    <property type="nucleotide sequence ID" value="NZ_JAUJEB010000013.1"/>
</dbReference>
<dbReference type="Gene3D" id="1.50.10.20">
    <property type="match status" value="2"/>
</dbReference>
<evidence type="ECO:0000256" key="1">
    <source>
        <dbReference type="SAM" id="SignalP"/>
    </source>
</evidence>
<keyword evidence="3" id="KW-1185">Reference proteome</keyword>
<feature type="chain" id="PRO_5047217566" evidence="1">
    <location>
        <begin position="21"/>
        <end position="414"/>
    </location>
</feature>
<organism evidence="2 3">
    <name type="scientific">Agaribacillus aureus</name>
    <dbReference type="NCBI Taxonomy" id="3051825"/>
    <lineage>
        <taxon>Bacteria</taxon>
        <taxon>Pseudomonadati</taxon>
        <taxon>Bacteroidota</taxon>
        <taxon>Cytophagia</taxon>
        <taxon>Cytophagales</taxon>
        <taxon>Splendidivirgaceae</taxon>
        <taxon>Agaribacillus</taxon>
    </lineage>
</organism>
<keyword evidence="1" id="KW-0732">Signal</keyword>
<dbReference type="EMBL" id="JAUJEB010000013">
    <property type="protein sequence ID" value="MDN5217140.1"/>
    <property type="molecule type" value="Genomic_DNA"/>
</dbReference>
<proteinExistence type="predicted"/>
<evidence type="ECO:0000313" key="2">
    <source>
        <dbReference type="EMBL" id="MDN5217140.1"/>
    </source>
</evidence>